<gene>
    <name evidence="5" type="ORF">ACFOEI_15335</name>
</gene>
<evidence type="ECO:0000256" key="1">
    <source>
        <dbReference type="ARBA" id="ARBA00022908"/>
    </source>
</evidence>
<dbReference type="Gene3D" id="1.10.150.130">
    <property type="match status" value="1"/>
</dbReference>
<evidence type="ECO:0000313" key="6">
    <source>
        <dbReference type="Proteomes" id="UP001595640"/>
    </source>
</evidence>
<name>A0ABV7M3J7_9GAMM</name>
<comment type="caution">
    <text evidence="5">The sequence shown here is derived from an EMBL/GenBank/DDBJ whole genome shotgun (WGS) entry which is preliminary data.</text>
</comment>
<evidence type="ECO:0000256" key="3">
    <source>
        <dbReference type="PROSITE-ProRule" id="PRU01248"/>
    </source>
</evidence>
<organism evidence="5 6">
    <name type="scientific">Modicisalibacter luteus</name>
    <dbReference type="NCBI Taxonomy" id="453962"/>
    <lineage>
        <taxon>Bacteria</taxon>
        <taxon>Pseudomonadati</taxon>
        <taxon>Pseudomonadota</taxon>
        <taxon>Gammaproteobacteria</taxon>
        <taxon>Oceanospirillales</taxon>
        <taxon>Halomonadaceae</taxon>
        <taxon>Modicisalibacter</taxon>
    </lineage>
</organism>
<evidence type="ECO:0000313" key="5">
    <source>
        <dbReference type="EMBL" id="MFC3293428.1"/>
    </source>
</evidence>
<accession>A0ABV7M3J7</accession>
<keyword evidence="1" id="KW-0229">DNA integration</keyword>
<protein>
    <submittedName>
        <fullName evidence="5">Phage integrase SAM-like domain-containing protein</fullName>
    </submittedName>
</protein>
<dbReference type="SUPFAM" id="SSF56349">
    <property type="entry name" value="DNA breaking-rejoining enzymes"/>
    <property type="match status" value="1"/>
</dbReference>
<evidence type="ECO:0000256" key="2">
    <source>
        <dbReference type="ARBA" id="ARBA00023125"/>
    </source>
</evidence>
<sequence>MSDEWHGELLSTLESYRGERETGVLAYGQSQPATARIPAQDDFEAVGHWLAEYAASPQTVRAYRKEAERLMLWLVDKRLGLRDVDRRWLEAYEKFLAAPHPVERWIGPPRPRSHPQWRPFRGPLSAASRRQSLVILQGLFAWLVEAGWVNHNPFRLMRDKRRRMDNRQTHIERYLERPIWDWLWQ</sequence>
<keyword evidence="2 3" id="KW-0238">DNA-binding</keyword>
<reference evidence="6" key="1">
    <citation type="journal article" date="2019" name="Int. J. Syst. Evol. Microbiol.">
        <title>The Global Catalogue of Microorganisms (GCM) 10K type strain sequencing project: providing services to taxonomists for standard genome sequencing and annotation.</title>
        <authorList>
            <consortium name="The Broad Institute Genomics Platform"/>
            <consortium name="The Broad Institute Genome Sequencing Center for Infectious Disease"/>
            <person name="Wu L."/>
            <person name="Ma J."/>
        </authorList>
    </citation>
    <scope>NUCLEOTIDE SEQUENCE [LARGE SCALE GENOMIC DNA]</scope>
    <source>
        <strain evidence="6">KCTC 12847</strain>
    </source>
</reference>
<dbReference type="EMBL" id="JBHRUH010000031">
    <property type="protein sequence ID" value="MFC3293428.1"/>
    <property type="molecule type" value="Genomic_DNA"/>
</dbReference>
<dbReference type="Proteomes" id="UP001595640">
    <property type="component" value="Unassembled WGS sequence"/>
</dbReference>
<dbReference type="PROSITE" id="PS51900">
    <property type="entry name" value="CB"/>
    <property type="match status" value="1"/>
</dbReference>
<keyword evidence="6" id="KW-1185">Reference proteome</keyword>
<dbReference type="RefSeq" id="WP_019017696.1">
    <property type="nucleotide sequence ID" value="NZ_BMXD01000001.1"/>
</dbReference>
<feature type="domain" description="Core-binding (CB)" evidence="4">
    <location>
        <begin position="40"/>
        <end position="144"/>
    </location>
</feature>
<dbReference type="InterPro" id="IPR011010">
    <property type="entry name" value="DNA_brk_join_enz"/>
</dbReference>
<evidence type="ECO:0000259" key="4">
    <source>
        <dbReference type="PROSITE" id="PS51900"/>
    </source>
</evidence>
<dbReference type="InterPro" id="IPR044068">
    <property type="entry name" value="CB"/>
</dbReference>
<proteinExistence type="predicted"/>
<dbReference type="InterPro" id="IPR010998">
    <property type="entry name" value="Integrase_recombinase_N"/>
</dbReference>